<dbReference type="GO" id="GO:0016747">
    <property type="term" value="F:acyltransferase activity, transferring groups other than amino-acyl groups"/>
    <property type="evidence" value="ECO:0007669"/>
    <property type="project" value="InterPro"/>
</dbReference>
<name>A0A6G6WE88_9ACTN</name>
<dbReference type="PROSITE" id="PS51186">
    <property type="entry name" value="GNAT"/>
    <property type="match status" value="1"/>
</dbReference>
<dbReference type="InterPro" id="IPR000182">
    <property type="entry name" value="GNAT_dom"/>
</dbReference>
<evidence type="ECO:0000313" key="2">
    <source>
        <dbReference type="EMBL" id="QIG43529.1"/>
    </source>
</evidence>
<gene>
    <name evidence="2" type="ORF">G5V58_12835</name>
</gene>
<dbReference type="RefSeq" id="WP_165233210.1">
    <property type="nucleotide sequence ID" value="NZ_CP049257.1"/>
</dbReference>
<evidence type="ECO:0000259" key="1">
    <source>
        <dbReference type="PROSITE" id="PS51186"/>
    </source>
</evidence>
<accession>A0A6G6WE88</accession>
<dbReference type="CDD" id="cd04301">
    <property type="entry name" value="NAT_SF"/>
    <property type="match status" value="1"/>
</dbReference>
<feature type="domain" description="N-acetyltransferase" evidence="1">
    <location>
        <begin position="1"/>
        <end position="125"/>
    </location>
</feature>
<dbReference type="SUPFAM" id="SSF55729">
    <property type="entry name" value="Acyl-CoA N-acyltransferases (Nat)"/>
    <property type="match status" value="1"/>
</dbReference>
<dbReference type="Pfam" id="PF00583">
    <property type="entry name" value="Acetyltransf_1"/>
    <property type="match status" value="1"/>
</dbReference>
<sequence length="126" mass="13155">MASPPSRRVLDALLVEPPRGRALLAFAGSELAGHGLWARLDATTAELALVVADRFHRLGVGTALARALTEDLLAHGVTDVEVFATTSNRAVARMVSAAAPDALRDLDGPTSTWTFAARSAAVPRTA</sequence>
<dbReference type="AlphaFoldDB" id="A0A6G6WE88"/>
<organism evidence="2 3">
    <name type="scientific">Nocardioides anomalus</name>
    <dbReference type="NCBI Taxonomy" id="2712223"/>
    <lineage>
        <taxon>Bacteria</taxon>
        <taxon>Bacillati</taxon>
        <taxon>Actinomycetota</taxon>
        <taxon>Actinomycetes</taxon>
        <taxon>Propionibacteriales</taxon>
        <taxon>Nocardioidaceae</taxon>
        <taxon>Nocardioides</taxon>
    </lineage>
</organism>
<dbReference type="Gene3D" id="3.40.630.30">
    <property type="match status" value="1"/>
</dbReference>
<reference evidence="2 3" key="1">
    <citation type="submission" date="2020-02" db="EMBL/GenBank/DDBJ databases">
        <title>Full genome sequence of Nocardioides sp. R-3366.</title>
        <authorList>
            <person name="Im W.-T."/>
        </authorList>
    </citation>
    <scope>NUCLEOTIDE SEQUENCE [LARGE SCALE GENOMIC DNA]</scope>
    <source>
        <strain evidence="2 3">R-3366</strain>
    </source>
</reference>
<protein>
    <submittedName>
        <fullName evidence="2">GNAT family N-acetyltransferase</fullName>
    </submittedName>
</protein>
<keyword evidence="2" id="KW-0808">Transferase</keyword>
<keyword evidence="3" id="KW-1185">Reference proteome</keyword>
<dbReference type="KEGG" id="nano:G5V58_12835"/>
<dbReference type="InterPro" id="IPR016181">
    <property type="entry name" value="Acyl_CoA_acyltransferase"/>
</dbReference>
<evidence type="ECO:0000313" key="3">
    <source>
        <dbReference type="Proteomes" id="UP000502996"/>
    </source>
</evidence>
<proteinExistence type="predicted"/>
<dbReference type="EMBL" id="CP049257">
    <property type="protein sequence ID" value="QIG43529.1"/>
    <property type="molecule type" value="Genomic_DNA"/>
</dbReference>
<dbReference type="Proteomes" id="UP000502996">
    <property type="component" value="Chromosome"/>
</dbReference>